<keyword evidence="5" id="KW-0521">NADP</keyword>
<dbReference type="AlphaFoldDB" id="A0A4S2EXZ1"/>
<protein>
    <recommendedName>
        <fullName evidence="3">dihydrofolate reductase</fullName>
        <ecNumber evidence="3">1.5.1.3</ecNumber>
    </recommendedName>
</protein>
<dbReference type="GO" id="GO:0050661">
    <property type="term" value="F:NADP binding"/>
    <property type="evidence" value="ECO:0007669"/>
    <property type="project" value="InterPro"/>
</dbReference>
<accession>A0A4S2EXZ1</accession>
<evidence type="ECO:0000256" key="3">
    <source>
        <dbReference type="ARBA" id="ARBA00012856"/>
    </source>
</evidence>
<evidence type="ECO:0000256" key="6">
    <source>
        <dbReference type="ARBA" id="ARBA00023002"/>
    </source>
</evidence>
<dbReference type="PROSITE" id="PS51330">
    <property type="entry name" value="DHFR_2"/>
    <property type="match status" value="1"/>
</dbReference>
<evidence type="ECO:0000256" key="2">
    <source>
        <dbReference type="ARBA" id="ARBA00009539"/>
    </source>
</evidence>
<evidence type="ECO:0000313" key="9">
    <source>
        <dbReference type="Proteomes" id="UP000310263"/>
    </source>
</evidence>
<dbReference type="Proteomes" id="UP000310263">
    <property type="component" value="Unassembled WGS sequence"/>
</dbReference>
<keyword evidence="4" id="KW-0554">One-carbon metabolism</keyword>
<reference evidence="8 9" key="1">
    <citation type="submission" date="2019-04" db="EMBL/GenBank/DDBJ databases">
        <title>Microbes associate with the intestines of laboratory mice.</title>
        <authorList>
            <person name="Navarre W."/>
            <person name="Wong E."/>
            <person name="Huang K."/>
            <person name="Tropini C."/>
            <person name="Ng K."/>
            <person name="Yu B."/>
        </authorList>
    </citation>
    <scope>NUCLEOTIDE SEQUENCE [LARGE SCALE GENOMIC DNA]</scope>
    <source>
        <strain evidence="8 9">NM07_P-09</strain>
    </source>
</reference>
<name>A0A4S2EXZ1_9ACTN</name>
<dbReference type="GO" id="GO:0046654">
    <property type="term" value="P:tetrahydrofolate biosynthetic process"/>
    <property type="evidence" value="ECO:0007669"/>
    <property type="project" value="UniProtKB-UniPathway"/>
</dbReference>
<evidence type="ECO:0000256" key="5">
    <source>
        <dbReference type="ARBA" id="ARBA00022857"/>
    </source>
</evidence>
<dbReference type="PRINTS" id="PR00070">
    <property type="entry name" value="DHFR"/>
</dbReference>
<dbReference type="GO" id="GO:0046452">
    <property type="term" value="P:dihydrofolate metabolic process"/>
    <property type="evidence" value="ECO:0007669"/>
    <property type="project" value="TreeGrafter"/>
</dbReference>
<evidence type="ECO:0000313" key="8">
    <source>
        <dbReference type="EMBL" id="TGY61368.1"/>
    </source>
</evidence>
<dbReference type="Pfam" id="PF00186">
    <property type="entry name" value="DHFR_1"/>
    <property type="match status" value="1"/>
</dbReference>
<dbReference type="GO" id="GO:0046655">
    <property type="term" value="P:folic acid metabolic process"/>
    <property type="evidence" value="ECO:0007669"/>
    <property type="project" value="TreeGrafter"/>
</dbReference>
<organism evidence="8 9">
    <name type="scientific">Muricaecibacterium torontonense</name>
    <dbReference type="NCBI Taxonomy" id="3032871"/>
    <lineage>
        <taxon>Bacteria</taxon>
        <taxon>Bacillati</taxon>
        <taxon>Actinomycetota</taxon>
        <taxon>Coriobacteriia</taxon>
        <taxon>Coriobacteriales</taxon>
        <taxon>Atopobiaceae</taxon>
        <taxon>Muricaecibacterium</taxon>
    </lineage>
</organism>
<dbReference type="GO" id="GO:0004146">
    <property type="term" value="F:dihydrofolate reductase activity"/>
    <property type="evidence" value="ECO:0007669"/>
    <property type="project" value="UniProtKB-EC"/>
</dbReference>
<dbReference type="PANTHER" id="PTHR48069">
    <property type="entry name" value="DIHYDROFOLATE REDUCTASE"/>
    <property type="match status" value="1"/>
</dbReference>
<dbReference type="UniPathway" id="UPA00077">
    <property type="reaction ID" value="UER00158"/>
</dbReference>
<dbReference type="InterPro" id="IPR024072">
    <property type="entry name" value="DHFR-like_dom_sf"/>
</dbReference>
<keyword evidence="6" id="KW-0560">Oxidoreductase</keyword>
<feature type="domain" description="DHFR" evidence="7">
    <location>
        <begin position="3"/>
        <end position="164"/>
    </location>
</feature>
<dbReference type="PANTHER" id="PTHR48069:SF3">
    <property type="entry name" value="DIHYDROFOLATE REDUCTASE"/>
    <property type="match status" value="1"/>
</dbReference>
<sequence length="166" mass="18498">MPPLRAIVSIAGPWAIGKQGQLPCRNSEDLKRFKELTLGSTVVMGRKTLDTLPGGRALPGRRNIVLTRDDGFEREGVEVAHGISQVLTLVAHDPSVWVIGGESVYRAFLPYCTEVMVTRHEMDLPGADTYFPNLDELPGWYRSVEGPLQETPQGIAYRYEVYKNAR</sequence>
<comment type="caution">
    <text evidence="8">The sequence shown here is derived from an EMBL/GenBank/DDBJ whole genome shotgun (WGS) entry which is preliminary data.</text>
</comment>
<comment type="similarity">
    <text evidence="2">Belongs to the dihydrofolate reductase family.</text>
</comment>
<dbReference type="InterPro" id="IPR001796">
    <property type="entry name" value="DHFR_dom"/>
</dbReference>
<dbReference type="Gene3D" id="3.40.430.10">
    <property type="entry name" value="Dihydrofolate Reductase, subunit A"/>
    <property type="match status" value="1"/>
</dbReference>
<dbReference type="SUPFAM" id="SSF53597">
    <property type="entry name" value="Dihydrofolate reductase-like"/>
    <property type="match status" value="1"/>
</dbReference>
<comment type="pathway">
    <text evidence="1">Cofactor biosynthesis; tetrahydrofolate biosynthesis; 5,6,7,8-tetrahydrofolate from 7,8-dihydrofolate: step 1/1.</text>
</comment>
<dbReference type="EMBL" id="SRYE01000005">
    <property type="protein sequence ID" value="TGY61368.1"/>
    <property type="molecule type" value="Genomic_DNA"/>
</dbReference>
<dbReference type="InterPro" id="IPR012259">
    <property type="entry name" value="DHFR"/>
</dbReference>
<dbReference type="GO" id="GO:0005829">
    <property type="term" value="C:cytosol"/>
    <property type="evidence" value="ECO:0007669"/>
    <property type="project" value="TreeGrafter"/>
</dbReference>
<dbReference type="GO" id="GO:0006730">
    <property type="term" value="P:one-carbon metabolic process"/>
    <property type="evidence" value="ECO:0007669"/>
    <property type="project" value="UniProtKB-KW"/>
</dbReference>
<evidence type="ECO:0000259" key="7">
    <source>
        <dbReference type="PROSITE" id="PS51330"/>
    </source>
</evidence>
<dbReference type="EC" id="1.5.1.3" evidence="3"/>
<keyword evidence="9" id="KW-1185">Reference proteome</keyword>
<evidence type="ECO:0000256" key="4">
    <source>
        <dbReference type="ARBA" id="ARBA00022563"/>
    </source>
</evidence>
<dbReference type="OrthoDB" id="9804315at2"/>
<gene>
    <name evidence="8" type="ORF">E5334_08130</name>
</gene>
<evidence type="ECO:0000256" key="1">
    <source>
        <dbReference type="ARBA" id="ARBA00004903"/>
    </source>
</evidence>
<dbReference type="CDD" id="cd00209">
    <property type="entry name" value="DHFR"/>
    <property type="match status" value="1"/>
</dbReference>
<proteinExistence type="inferred from homology"/>
<dbReference type="RefSeq" id="WP_136013090.1">
    <property type="nucleotide sequence ID" value="NZ_SRYE01000005.1"/>
</dbReference>